<protein>
    <submittedName>
        <fullName evidence="10">Response regulator transcription factor</fullName>
    </submittedName>
</protein>
<dbReference type="SUPFAM" id="SSF46894">
    <property type="entry name" value="C-terminal effector domain of the bipartite response regulators"/>
    <property type="match status" value="1"/>
</dbReference>
<dbReference type="InterPro" id="IPR011006">
    <property type="entry name" value="CheY-like_superfamily"/>
</dbReference>
<dbReference type="Pfam" id="PF00486">
    <property type="entry name" value="Trans_reg_C"/>
    <property type="match status" value="1"/>
</dbReference>
<dbReference type="Gene3D" id="1.10.10.10">
    <property type="entry name" value="Winged helix-like DNA-binding domain superfamily/Winged helix DNA-binding domain"/>
    <property type="match status" value="1"/>
</dbReference>
<evidence type="ECO:0000313" key="10">
    <source>
        <dbReference type="EMBL" id="GAA0567489.1"/>
    </source>
</evidence>
<dbReference type="InterPro" id="IPR001867">
    <property type="entry name" value="OmpR/PhoB-type_DNA-bd"/>
</dbReference>
<evidence type="ECO:0000259" key="8">
    <source>
        <dbReference type="PROSITE" id="PS50110"/>
    </source>
</evidence>
<evidence type="ECO:0000256" key="5">
    <source>
        <dbReference type="ARBA" id="ARBA00023163"/>
    </source>
</evidence>
<dbReference type="PROSITE" id="PS50110">
    <property type="entry name" value="RESPONSE_REGULATORY"/>
    <property type="match status" value="1"/>
</dbReference>
<name>A0ABN1EIZ2_9PROT</name>
<evidence type="ECO:0000256" key="6">
    <source>
        <dbReference type="PROSITE-ProRule" id="PRU00169"/>
    </source>
</evidence>
<keyword evidence="5" id="KW-0804">Transcription</keyword>
<dbReference type="Pfam" id="PF00072">
    <property type="entry name" value="Response_reg"/>
    <property type="match status" value="1"/>
</dbReference>
<proteinExistence type="predicted"/>
<accession>A0ABN1EIZ2</accession>
<dbReference type="Gene3D" id="3.40.50.2300">
    <property type="match status" value="1"/>
</dbReference>
<dbReference type="SMART" id="SM00862">
    <property type="entry name" value="Trans_reg_C"/>
    <property type="match status" value="1"/>
</dbReference>
<organism evidence="10 11">
    <name type="scientific">Rhizomicrobium electricum</name>
    <dbReference type="NCBI Taxonomy" id="480070"/>
    <lineage>
        <taxon>Bacteria</taxon>
        <taxon>Pseudomonadati</taxon>
        <taxon>Pseudomonadota</taxon>
        <taxon>Alphaproteobacteria</taxon>
        <taxon>Micropepsales</taxon>
        <taxon>Micropepsaceae</taxon>
        <taxon>Rhizomicrobium</taxon>
    </lineage>
</organism>
<feature type="modified residue" description="4-aspartylphosphate" evidence="6">
    <location>
        <position position="58"/>
    </location>
</feature>
<evidence type="ECO:0000256" key="2">
    <source>
        <dbReference type="ARBA" id="ARBA00023012"/>
    </source>
</evidence>
<dbReference type="Proteomes" id="UP001499951">
    <property type="component" value="Unassembled WGS sequence"/>
</dbReference>
<evidence type="ECO:0000256" key="1">
    <source>
        <dbReference type="ARBA" id="ARBA00022553"/>
    </source>
</evidence>
<dbReference type="InterPro" id="IPR001789">
    <property type="entry name" value="Sig_transdc_resp-reg_receiver"/>
</dbReference>
<dbReference type="RefSeq" id="WP_166932925.1">
    <property type="nucleotide sequence ID" value="NZ_BAAADD010000003.1"/>
</dbReference>
<reference evidence="10 11" key="1">
    <citation type="journal article" date="2019" name="Int. J. Syst. Evol. Microbiol.">
        <title>The Global Catalogue of Microorganisms (GCM) 10K type strain sequencing project: providing services to taxonomists for standard genome sequencing and annotation.</title>
        <authorList>
            <consortium name="The Broad Institute Genomics Platform"/>
            <consortium name="The Broad Institute Genome Sequencing Center for Infectious Disease"/>
            <person name="Wu L."/>
            <person name="Ma J."/>
        </authorList>
    </citation>
    <scope>NUCLEOTIDE SEQUENCE [LARGE SCALE GENOMIC DNA]</scope>
    <source>
        <strain evidence="10 11">JCM 15089</strain>
    </source>
</reference>
<keyword evidence="1 6" id="KW-0597">Phosphoprotein</keyword>
<dbReference type="InterPro" id="IPR036388">
    <property type="entry name" value="WH-like_DNA-bd_sf"/>
</dbReference>
<evidence type="ECO:0000313" key="11">
    <source>
        <dbReference type="Proteomes" id="UP001499951"/>
    </source>
</evidence>
<dbReference type="EMBL" id="BAAADD010000003">
    <property type="protein sequence ID" value="GAA0567489.1"/>
    <property type="molecule type" value="Genomic_DNA"/>
</dbReference>
<evidence type="ECO:0000256" key="4">
    <source>
        <dbReference type="ARBA" id="ARBA00023125"/>
    </source>
</evidence>
<gene>
    <name evidence="10" type="ORF">GCM10008942_15060</name>
</gene>
<dbReference type="CDD" id="cd00383">
    <property type="entry name" value="trans_reg_C"/>
    <property type="match status" value="1"/>
</dbReference>
<feature type="domain" description="Response regulatory" evidence="8">
    <location>
        <begin position="9"/>
        <end position="122"/>
    </location>
</feature>
<dbReference type="SMART" id="SM00448">
    <property type="entry name" value="REC"/>
    <property type="match status" value="1"/>
</dbReference>
<evidence type="ECO:0000256" key="3">
    <source>
        <dbReference type="ARBA" id="ARBA00023015"/>
    </source>
</evidence>
<evidence type="ECO:0000259" key="9">
    <source>
        <dbReference type="PROSITE" id="PS51755"/>
    </source>
</evidence>
<dbReference type="InterPro" id="IPR016032">
    <property type="entry name" value="Sig_transdc_resp-reg_C-effctor"/>
</dbReference>
<keyword evidence="11" id="KW-1185">Reference proteome</keyword>
<keyword evidence="2" id="KW-0902">Two-component regulatory system</keyword>
<dbReference type="SUPFAM" id="SSF52172">
    <property type="entry name" value="CheY-like"/>
    <property type="match status" value="1"/>
</dbReference>
<feature type="DNA-binding region" description="OmpR/PhoB-type" evidence="7">
    <location>
        <begin position="133"/>
        <end position="228"/>
    </location>
</feature>
<feature type="domain" description="OmpR/PhoB-type" evidence="9">
    <location>
        <begin position="133"/>
        <end position="228"/>
    </location>
</feature>
<keyword evidence="4 7" id="KW-0238">DNA-binding</keyword>
<sequence>MNGTVQDPHLLVVDDDERLRALLQKYLSTNGFRVSAAANAADARSLMKSMAFDLLVLDVMMPGESGFELAASVRSSSDIPILMLTAKSEAEDRITGLEKGADDYLTKPFEPRELLLRIGSLLRRAAPPARTATGEVHMGDCVYDPERKQLRRKGKPVKLTSSENALLQLFAANAGRSFSRSDLCSRLGVALERSIDVQVTRLRKKIEEDPKLPLYLQTVRGVGYVLVPDRVG</sequence>
<dbReference type="PANTHER" id="PTHR48111:SF4">
    <property type="entry name" value="DNA-BINDING DUAL TRANSCRIPTIONAL REGULATOR OMPR"/>
    <property type="match status" value="1"/>
</dbReference>
<comment type="caution">
    <text evidence="10">The sequence shown here is derived from an EMBL/GenBank/DDBJ whole genome shotgun (WGS) entry which is preliminary data.</text>
</comment>
<dbReference type="PROSITE" id="PS51755">
    <property type="entry name" value="OMPR_PHOB"/>
    <property type="match status" value="1"/>
</dbReference>
<evidence type="ECO:0000256" key="7">
    <source>
        <dbReference type="PROSITE-ProRule" id="PRU01091"/>
    </source>
</evidence>
<dbReference type="Gene3D" id="6.10.250.690">
    <property type="match status" value="1"/>
</dbReference>
<dbReference type="InterPro" id="IPR039420">
    <property type="entry name" value="WalR-like"/>
</dbReference>
<keyword evidence="3" id="KW-0805">Transcription regulation</keyword>
<dbReference type="PANTHER" id="PTHR48111">
    <property type="entry name" value="REGULATOR OF RPOS"/>
    <property type="match status" value="1"/>
</dbReference>